<dbReference type="AlphaFoldDB" id="A0A2P5B0F2"/>
<keyword evidence="2" id="KW-1185">Reference proteome</keyword>
<dbReference type="PANTHER" id="PTHR31286:SF60">
    <property type="entry name" value="PROTEIN, PUTATIVE-RELATED"/>
    <property type="match status" value="1"/>
</dbReference>
<dbReference type="InterPro" id="IPR040256">
    <property type="entry name" value="At4g02000-like"/>
</dbReference>
<reference evidence="2" key="1">
    <citation type="submission" date="2016-06" db="EMBL/GenBank/DDBJ databases">
        <title>Parallel loss of symbiosis genes in relatives of nitrogen-fixing non-legume Parasponia.</title>
        <authorList>
            <person name="Van Velzen R."/>
            <person name="Holmer R."/>
            <person name="Bu F."/>
            <person name="Rutten L."/>
            <person name="Van Zeijl A."/>
            <person name="Liu W."/>
            <person name="Santuari L."/>
            <person name="Cao Q."/>
            <person name="Sharma T."/>
            <person name="Shen D."/>
            <person name="Roswanjaya Y."/>
            <person name="Wardhani T."/>
            <person name="Kalhor M.S."/>
            <person name="Jansen J."/>
            <person name="Van den Hoogen J."/>
            <person name="Gungor B."/>
            <person name="Hartog M."/>
            <person name="Hontelez J."/>
            <person name="Verver J."/>
            <person name="Yang W.-C."/>
            <person name="Schijlen E."/>
            <person name="Repin R."/>
            <person name="Schilthuizen M."/>
            <person name="Schranz E."/>
            <person name="Heidstra R."/>
            <person name="Miyata K."/>
            <person name="Fedorova E."/>
            <person name="Kohlen W."/>
            <person name="Bisseling T."/>
            <person name="Smit S."/>
            <person name="Geurts R."/>
        </authorList>
    </citation>
    <scope>NUCLEOTIDE SEQUENCE [LARGE SCALE GENOMIC DNA]</scope>
    <source>
        <strain evidence="2">cv. WU1-14</strain>
    </source>
</reference>
<dbReference type="OrthoDB" id="1750606at2759"/>
<evidence type="ECO:0000313" key="2">
    <source>
        <dbReference type="Proteomes" id="UP000237105"/>
    </source>
</evidence>
<accession>A0A2P5B0F2</accession>
<dbReference type="EMBL" id="JXTB01000395">
    <property type="protein sequence ID" value="PON42273.1"/>
    <property type="molecule type" value="Genomic_DNA"/>
</dbReference>
<evidence type="ECO:0000313" key="1">
    <source>
        <dbReference type="EMBL" id="PON42273.1"/>
    </source>
</evidence>
<protein>
    <recommendedName>
        <fullName evidence="3">Zinc knuckle CX2CX4HX4C</fullName>
    </recommendedName>
</protein>
<dbReference type="Proteomes" id="UP000237105">
    <property type="component" value="Unassembled WGS sequence"/>
</dbReference>
<comment type="caution">
    <text evidence="1">The sequence shown here is derived from an EMBL/GenBank/DDBJ whole genome shotgun (WGS) entry which is preliminary data.</text>
</comment>
<evidence type="ECO:0008006" key="3">
    <source>
        <dbReference type="Google" id="ProtNLM"/>
    </source>
</evidence>
<dbReference type="PANTHER" id="PTHR31286">
    <property type="entry name" value="GLYCINE-RICH CELL WALL STRUCTURAL PROTEIN 1.8-LIKE"/>
    <property type="match status" value="1"/>
</dbReference>
<proteinExistence type="predicted"/>
<organism evidence="1 2">
    <name type="scientific">Parasponia andersonii</name>
    <name type="common">Sponia andersonii</name>
    <dbReference type="NCBI Taxonomy" id="3476"/>
    <lineage>
        <taxon>Eukaryota</taxon>
        <taxon>Viridiplantae</taxon>
        <taxon>Streptophyta</taxon>
        <taxon>Embryophyta</taxon>
        <taxon>Tracheophyta</taxon>
        <taxon>Spermatophyta</taxon>
        <taxon>Magnoliopsida</taxon>
        <taxon>eudicotyledons</taxon>
        <taxon>Gunneridae</taxon>
        <taxon>Pentapetalae</taxon>
        <taxon>rosids</taxon>
        <taxon>fabids</taxon>
        <taxon>Rosales</taxon>
        <taxon>Cannabaceae</taxon>
        <taxon>Parasponia</taxon>
    </lineage>
</organism>
<sequence>MLKGEFSHFARILIDIDLLQPISDSLMVKVRADYLFLPLEYEHLLDFCTSCKEISHNVVTCRHGHVVATIKDGETKVERNHSRYQKKIYHPNTKSPPKVAKVIVSNGFSVLKSNLDHKGICINVEERGKSKFKGDDTETLKDDQPHLEHSKTLVVNPINEQIVNQQPISSTYQLGDQDNMEVDKDPTLRQATKESSLLDASRSDSIDTSDLSPTKVFSLRDEGWQEVQSKKKNKTTHCQYTKLVTRVSKTISQ</sequence>
<name>A0A2P5B0F2_PARAD</name>
<gene>
    <name evidence="1" type="ORF">PanWU01x14_283250</name>
</gene>